<feature type="compositionally biased region" description="Polar residues" evidence="3">
    <location>
        <begin position="162"/>
        <end position="177"/>
    </location>
</feature>
<dbReference type="Gene3D" id="3.40.50.300">
    <property type="entry name" value="P-loop containing nucleotide triphosphate hydrolases"/>
    <property type="match status" value="1"/>
</dbReference>
<keyword evidence="2" id="KW-0067">ATP-binding</keyword>
<sequence length="380" mass="42783">MISKKEAHSAKTQGETTPSTPEYVENKNEGPITHKTEEAVKSTVSSESQADEAARNTKNGKHNNDSADGQEQEVRIHTNIADDNEDQPRKRMKRCSSRPMMSRIQMIRLKMGKETKSQADDSENKEKSAESQKTGNNPSDWCPICSCYHYRTEREVEKSSEDSSGNDTPKSPKTQESELLNSAVNLETIEPLETVIILTVSRASQYKFGKTLLAQAISKKAGLRMLNLSSPSFRNMWHNGVLGRRPDIDAKHVRAELSEFLTQWDGAVEDTEKAKTPFVLLATSTPWDLYPAALRRAPIKIMIGLPRCENLVGILNIYPREEKLDEDASVDMMARRTVCCSESDLKTLWNCPEERVISKRHFDFALKKARPTAIDPLMAQ</sequence>
<accession>G0S3D8</accession>
<dbReference type="PANTHER" id="PTHR45644">
    <property type="entry name" value="AAA ATPASE, PUTATIVE (AFU_ORTHOLOGUE AFUA_2G12920)-RELATED-RELATED"/>
    <property type="match status" value="1"/>
</dbReference>
<keyword evidence="1" id="KW-0547">Nucleotide-binding</keyword>
<dbReference type="eggNOG" id="KOG0737">
    <property type="taxonomic scope" value="Eukaryota"/>
</dbReference>
<name>G0S3D8_CHATD</name>
<dbReference type="STRING" id="759272.G0S3D8"/>
<dbReference type="Gene3D" id="1.10.8.60">
    <property type="match status" value="1"/>
</dbReference>
<dbReference type="KEGG" id="cthr:CTHT_0020650"/>
<dbReference type="AlphaFoldDB" id="G0S3D8"/>
<feature type="compositionally biased region" description="Basic and acidic residues" evidence="3">
    <location>
        <begin position="111"/>
        <end position="130"/>
    </location>
</feature>
<evidence type="ECO:0000256" key="2">
    <source>
        <dbReference type="ARBA" id="ARBA00022840"/>
    </source>
</evidence>
<protein>
    <submittedName>
        <fullName evidence="4">Uncharacterized protein</fullName>
    </submittedName>
</protein>
<dbReference type="InterPro" id="IPR051701">
    <property type="entry name" value="Mito_OM_Translocase_MSP1"/>
</dbReference>
<dbReference type="SUPFAM" id="SSF52540">
    <property type="entry name" value="P-loop containing nucleoside triphosphate hydrolases"/>
    <property type="match status" value="1"/>
</dbReference>
<evidence type="ECO:0000256" key="3">
    <source>
        <dbReference type="SAM" id="MobiDB-lite"/>
    </source>
</evidence>
<dbReference type="GO" id="GO:0005524">
    <property type="term" value="F:ATP binding"/>
    <property type="evidence" value="ECO:0007669"/>
    <property type="project" value="UniProtKB-KW"/>
</dbReference>
<dbReference type="RefSeq" id="XP_006692540.1">
    <property type="nucleotide sequence ID" value="XM_006692477.1"/>
</dbReference>
<dbReference type="GeneID" id="18256103"/>
<dbReference type="Proteomes" id="UP000008066">
    <property type="component" value="Unassembled WGS sequence"/>
</dbReference>
<feature type="compositionally biased region" description="Basic and acidic residues" evidence="3">
    <location>
        <begin position="24"/>
        <end position="40"/>
    </location>
</feature>
<feature type="region of interest" description="Disordered" evidence="3">
    <location>
        <begin position="156"/>
        <end position="177"/>
    </location>
</feature>
<dbReference type="InterPro" id="IPR027417">
    <property type="entry name" value="P-loop_NTPase"/>
</dbReference>
<evidence type="ECO:0000313" key="5">
    <source>
        <dbReference type="Proteomes" id="UP000008066"/>
    </source>
</evidence>
<reference evidence="4 5" key="1">
    <citation type="journal article" date="2011" name="Cell">
        <title>Insight into structure and assembly of the nuclear pore complex by utilizing the genome of a eukaryotic thermophile.</title>
        <authorList>
            <person name="Amlacher S."/>
            <person name="Sarges P."/>
            <person name="Flemming D."/>
            <person name="van Noort V."/>
            <person name="Kunze R."/>
            <person name="Devos D.P."/>
            <person name="Arumugam M."/>
            <person name="Bork P."/>
            <person name="Hurt E."/>
        </authorList>
    </citation>
    <scope>NUCLEOTIDE SEQUENCE [LARGE SCALE GENOMIC DNA]</scope>
    <source>
        <strain evidence="5">DSM 1495 / CBS 144.50 / IMI 039719</strain>
    </source>
</reference>
<dbReference type="PANTHER" id="PTHR45644:SF56">
    <property type="entry name" value="AAA ATPASE, PUTATIVE (AFU_ORTHOLOGUE AFUA_2G12920)-RELATED"/>
    <property type="match status" value="1"/>
</dbReference>
<evidence type="ECO:0000313" key="4">
    <source>
        <dbReference type="EMBL" id="EGS22521.1"/>
    </source>
</evidence>
<evidence type="ECO:0000256" key="1">
    <source>
        <dbReference type="ARBA" id="ARBA00022741"/>
    </source>
</evidence>
<gene>
    <name evidence="4" type="ORF">CTHT_0020650</name>
</gene>
<dbReference type="OrthoDB" id="39734at2759"/>
<feature type="compositionally biased region" description="Polar residues" evidence="3">
    <location>
        <begin position="10"/>
        <end position="20"/>
    </location>
</feature>
<dbReference type="EMBL" id="GL988040">
    <property type="protein sequence ID" value="EGS22521.1"/>
    <property type="molecule type" value="Genomic_DNA"/>
</dbReference>
<keyword evidence="5" id="KW-1185">Reference proteome</keyword>
<feature type="region of interest" description="Disordered" evidence="3">
    <location>
        <begin position="1"/>
        <end position="137"/>
    </location>
</feature>
<proteinExistence type="predicted"/>
<dbReference type="HOGENOM" id="CLU_727623_0_0_1"/>
<organism evidence="5">
    <name type="scientific">Chaetomium thermophilum (strain DSM 1495 / CBS 144.50 / IMI 039719)</name>
    <name type="common">Thermochaetoides thermophila</name>
    <dbReference type="NCBI Taxonomy" id="759272"/>
    <lineage>
        <taxon>Eukaryota</taxon>
        <taxon>Fungi</taxon>
        <taxon>Dikarya</taxon>
        <taxon>Ascomycota</taxon>
        <taxon>Pezizomycotina</taxon>
        <taxon>Sordariomycetes</taxon>
        <taxon>Sordariomycetidae</taxon>
        <taxon>Sordariales</taxon>
        <taxon>Chaetomiaceae</taxon>
        <taxon>Thermochaetoides</taxon>
    </lineage>
</organism>
<dbReference type="GO" id="GO:0005741">
    <property type="term" value="C:mitochondrial outer membrane"/>
    <property type="evidence" value="ECO:0007669"/>
    <property type="project" value="TreeGrafter"/>
</dbReference>